<dbReference type="GO" id="GO:0000287">
    <property type="term" value="F:magnesium ion binding"/>
    <property type="evidence" value="ECO:0007669"/>
    <property type="project" value="UniProtKB-UniRule"/>
</dbReference>
<dbReference type="Gene3D" id="3.30.1490.20">
    <property type="entry name" value="ATP-grasp fold, A domain"/>
    <property type="match status" value="1"/>
</dbReference>
<evidence type="ECO:0000256" key="2">
    <source>
        <dbReference type="ARBA" id="ARBA00022532"/>
    </source>
</evidence>
<feature type="domain" description="ATP-grasp" evidence="9">
    <location>
        <begin position="9"/>
        <end position="229"/>
    </location>
</feature>
<dbReference type="EC" id="6.2.1.5" evidence="7"/>
<feature type="binding site" evidence="7">
    <location>
        <position position="215"/>
    </location>
    <ligand>
        <name>Mg(2+)</name>
        <dbReference type="ChEBI" id="CHEBI:18420"/>
    </ligand>
</feature>
<evidence type="ECO:0000259" key="9">
    <source>
        <dbReference type="PROSITE" id="PS50975"/>
    </source>
</evidence>
<evidence type="ECO:0000256" key="4">
    <source>
        <dbReference type="ARBA" id="ARBA00022723"/>
    </source>
</evidence>
<evidence type="ECO:0000313" key="11">
    <source>
        <dbReference type="Proteomes" id="UP000650524"/>
    </source>
</evidence>
<sequence length="389" mass="42244">MKLHEYQAKDIFGKSGIPIPNGQVVTAVDQVNRATQIISGPPWVVKAQVHAGGRGKGGGVKVVHYPYEVVTATESLLGKHLVTPQTGPEGVIVNQVLIEEGVEISHEYYLSMVVDRTTACPTMIFSQAGGMEIEEVAASSSELILKEHIDPAVGWMMHNARNLLYSQVPPPPFGALRALMSVMANVYKIFMTLDCTLLEINPLVLTKDLKVFALDAKVTIDDNALFRQKELLLLDDPREKDPLELMAEKYHLNYIRLDGNIGAMVNGAGLAMATMDVIKMAGAEPANFLDVGGGASEDMITKGVEIILKDRRVKAILINIFGGILRCDILAKGVVAAAKKNRIRVPLIVRLEGTNVKEGREILKNSELEFLVAKDLGEAASLVSKQVSS</sequence>
<feature type="binding site" evidence="7">
    <location>
        <position position="102"/>
    </location>
    <ligand>
        <name>ATP</name>
        <dbReference type="ChEBI" id="CHEBI:30616"/>
    </ligand>
</feature>
<feature type="binding site" evidence="7">
    <location>
        <position position="99"/>
    </location>
    <ligand>
        <name>ATP</name>
        <dbReference type="ChEBI" id="CHEBI:30616"/>
    </ligand>
</feature>
<evidence type="ECO:0000256" key="3">
    <source>
        <dbReference type="ARBA" id="ARBA00022598"/>
    </source>
</evidence>
<gene>
    <name evidence="7 10" type="primary">sucC</name>
    <name evidence="10" type="ORF">H8E19_03110</name>
</gene>
<dbReference type="HAMAP" id="MF_00558">
    <property type="entry name" value="Succ_CoA_beta"/>
    <property type="match status" value="1"/>
</dbReference>
<dbReference type="PANTHER" id="PTHR11815">
    <property type="entry name" value="SUCCINYL-COA SYNTHETASE BETA CHAIN"/>
    <property type="match status" value="1"/>
</dbReference>
<dbReference type="FunFam" id="3.30.470.20:FF:000002">
    <property type="entry name" value="Succinate--CoA ligase [ADP-forming] subunit beta"/>
    <property type="match status" value="1"/>
</dbReference>
<dbReference type="InterPro" id="IPR005809">
    <property type="entry name" value="Succ_CoA_ligase-like_bsu"/>
</dbReference>
<dbReference type="NCBIfam" id="NF001913">
    <property type="entry name" value="PRK00696.1"/>
    <property type="match status" value="1"/>
</dbReference>
<dbReference type="Proteomes" id="UP000650524">
    <property type="component" value="Unassembled WGS sequence"/>
</dbReference>
<evidence type="ECO:0000313" key="10">
    <source>
        <dbReference type="EMBL" id="MBC8176368.1"/>
    </source>
</evidence>
<protein>
    <recommendedName>
        <fullName evidence="7">Succinate--CoA ligase [ADP-forming] subunit beta</fullName>
        <ecNumber evidence="7">6.2.1.5</ecNumber>
    </recommendedName>
    <alternativeName>
        <fullName evidence="7">Succinyl-CoA synthetase subunit beta</fullName>
        <shortName evidence="7">SCS-beta</shortName>
    </alternativeName>
</protein>
<keyword evidence="6 7" id="KW-0460">Magnesium</keyword>
<keyword evidence="2 7" id="KW-0816">Tricarboxylic acid cycle</keyword>
<comment type="cofactor">
    <cofactor evidence="7">
        <name>Mg(2+)</name>
        <dbReference type="ChEBI" id="CHEBI:18420"/>
    </cofactor>
    <text evidence="7">Binds 1 Mg(2+) ion per subunit.</text>
</comment>
<comment type="catalytic activity">
    <reaction evidence="7">
        <text>GTP + succinate + CoA = succinyl-CoA + GDP + phosphate</text>
        <dbReference type="Rhea" id="RHEA:22120"/>
        <dbReference type="ChEBI" id="CHEBI:30031"/>
        <dbReference type="ChEBI" id="CHEBI:37565"/>
        <dbReference type="ChEBI" id="CHEBI:43474"/>
        <dbReference type="ChEBI" id="CHEBI:57287"/>
        <dbReference type="ChEBI" id="CHEBI:57292"/>
        <dbReference type="ChEBI" id="CHEBI:58189"/>
    </reaction>
</comment>
<keyword evidence="7 8" id="KW-0067">ATP-binding</keyword>
<dbReference type="GO" id="GO:0006099">
    <property type="term" value="P:tricarboxylic acid cycle"/>
    <property type="evidence" value="ECO:0007669"/>
    <property type="project" value="UniProtKB-UniRule"/>
</dbReference>
<dbReference type="GO" id="GO:0005829">
    <property type="term" value="C:cytosol"/>
    <property type="evidence" value="ECO:0007669"/>
    <property type="project" value="TreeGrafter"/>
</dbReference>
<evidence type="ECO:0000256" key="1">
    <source>
        <dbReference type="ARBA" id="ARBA00009182"/>
    </source>
</evidence>
<dbReference type="PANTHER" id="PTHR11815:SF10">
    <property type="entry name" value="SUCCINATE--COA LIGASE [GDP-FORMING] SUBUNIT BETA, MITOCHONDRIAL"/>
    <property type="match status" value="1"/>
</dbReference>
<dbReference type="InterPro" id="IPR005811">
    <property type="entry name" value="SUCC_ACL_C"/>
</dbReference>
<keyword evidence="4 7" id="KW-0479">Metal-binding</keyword>
<comment type="catalytic activity">
    <reaction evidence="7">
        <text>succinate + ATP + CoA = succinyl-CoA + ADP + phosphate</text>
        <dbReference type="Rhea" id="RHEA:17661"/>
        <dbReference type="ChEBI" id="CHEBI:30031"/>
        <dbReference type="ChEBI" id="CHEBI:30616"/>
        <dbReference type="ChEBI" id="CHEBI:43474"/>
        <dbReference type="ChEBI" id="CHEBI:57287"/>
        <dbReference type="ChEBI" id="CHEBI:57292"/>
        <dbReference type="ChEBI" id="CHEBI:456216"/>
        <dbReference type="EC" id="6.2.1.5"/>
    </reaction>
</comment>
<comment type="function">
    <text evidence="7">Succinyl-CoA synthetase functions in the citric acid cycle (TCA), coupling the hydrolysis of succinyl-CoA to the synthesis of either ATP or GTP and thus represents the only step of substrate-level phosphorylation in the TCA. The beta subunit provides nucleotide specificity of the enzyme and binds the substrate succinate, while the binding sites for coenzyme A and phosphate are found in the alpha subunit.</text>
</comment>
<dbReference type="SUPFAM" id="SSF52210">
    <property type="entry name" value="Succinyl-CoA synthetase domains"/>
    <property type="match status" value="1"/>
</dbReference>
<dbReference type="GO" id="GO:0005524">
    <property type="term" value="F:ATP binding"/>
    <property type="evidence" value="ECO:0007669"/>
    <property type="project" value="UniProtKB-UniRule"/>
</dbReference>
<evidence type="ECO:0000256" key="6">
    <source>
        <dbReference type="ARBA" id="ARBA00022842"/>
    </source>
</evidence>
<reference evidence="10 11" key="1">
    <citation type="submission" date="2020-08" db="EMBL/GenBank/DDBJ databases">
        <title>Bridging the membrane lipid divide: bacteria of the FCB group superphylum have the potential to synthesize archaeal ether lipids.</title>
        <authorList>
            <person name="Villanueva L."/>
            <person name="Von Meijenfeldt F.A.B."/>
            <person name="Westbye A.B."/>
            <person name="Yadav S."/>
            <person name="Hopmans E.C."/>
            <person name="Dutilh B.E."/>
            <person name="Sinninghe Damste J.S."/>
        </authorList>
    </citation>
    <scope>NUCLEOTIDE SEQUENCE [LARGE SCALE GENOMIC DNA]</scope>
    <source>
        <strain evidence="10">NIOZ-UU27</strain>
    </source>
</reference>
<dbReference type="Pfam" id="PF08442">
    <property type="entry name" value="ATP-grasp_2"/>
    <property type="match status" value="1"/>
</dbReference>
<dbReference type="SUPFAM" id="SSF56059">
    <property type="entry name" value="Glutathione synthetase ATP-binding domain-like"/>
    <property type="match status" value="1"/>
</dbReference>
<comment type="subunit">
    <text evidence="7">Heterotetramer of two alpha and two beta subunits.</text>
</comment>
<dbReference type="Gene3D" id="3.30.470.20">
    <property type="entry name" value="ATP-grasp fold, B domain"/>
    <property type="match status" value="1"/>
</dbReference>
<feature type="binding site" evidence="7">
    <location>
        <position position="266"/>
    </location>
    <ligand>
        <name>substrate</name>
        <note>ligand shared with subunit alpha</note>
    </ligand>
</feature>
<feature type="binding site" evidence="7">
    <location>
        <position position="107"/>
    </location>
    <ligand>
        <name>ATP</name>
        <dbReference type="ChEBI" id="CHEBI:30616"/>
    </ligand>
</feature>
<dbReference type="GO" id="GO:0004775">
    <property type="term" value="F:succinate-CoA ligase (ADP-forming) activity"/>
    <property type="evidence" value="ECO:0007669"/>
    <property type="project" value="UniProtKB-UniRule"/>
</dbReference>
<dbReference type="GO" id="GO:0006104">
    <property type="term" value="P:succinyl-CoA metabolic process"/>
    <property type="evidence" value="ECO:0007669"/>
    <property type="project" value="TreeGrafter"/>
</dbReference>
<dbReference type="InterPro" id="IPR016102">
    <property type="entry name" value="Succinyl-CoA_synth-like"/>
</dbReference>
<dbReference type="InterPro" id="IPR017866">
    <property type="entry name" value="Succ-CoA_synthase_bsu_CS"/>
</dbReference>
<dbReference type="InterPro" id="IPR013815">
    <property type="entry name" value="ATP_grasp_subdomain_1"/>
</dbReference>
<dbReference type="InterPro" id="IPR013650">
    <property type="entry name" value="ATP-grasp_succ-CoA_synth-type"/>
</dbReference>
<dbReference type="Gene3D" id="3.40.50.261">
    <property type="entry name" value="Succinyl-CoA synthetase domains"/>
    <property type="match status" value="1"/>
</dbReference>
<proteinExistence type="inferred from homology"/>
<feature type="binding site" evidence="7">
    <location>
        <position position="46"/>
    </location>
    <ligand>
        <name>ATP</name>
        <dbReference type="ChEBI" id="CHEBI:30616"/>
    </ligand>
</feature>
<organism evidence="10 11">
    <name type="scientific">Candidatus Desulfacyla euxinica</name>
    <dbReference type="NCBI Taxonomy" id="2841693"/>
    <lineage>
        <taxon>Bacteria</taxon>
        <taxon>Deltaproteobacteria</taxon>
        <taxon>Candidatus Desulfacyla</taxon>
    </lineage>
</organism>
<evidence type="ECO:0000256" key="5">
    <source>
        <dbReference type="ARBA" id="ARBA00022741"/>
    </source>
</evidence>
<comment type="caution">
    <text evidence="10">The sequence shown here is derived from an EMBL/GenBank/DDBJ whole genome shotgun (WGS) entry which is preliminary data.</text>
</comment>
<dbReference type="FunFam" id="3.40.50.261:FF:000001">
    <property type="entry name" value="Succinate--CoA ligase [ADP-forming] subunit beta"/>
    <property type="match status" value="1"/>
</dbReference>
<feature type="binding site" evidence="7">
    <location>
        <position position="201"/>
    </location>
    <ligand>
        <name>Mg(2+)</name>
        <dbReference type="ChEBI" id="CHEBI:18420"/>
    </ligand>
</feature>
<keyword evidence="3 7" id="KW-0436">Ligase</keyword>
<feature type="binding site" evidence="7">
    <location>
        <begin position="53"/>
        <end position="55"/>
    </location>
    <ligand>
        <name>ATP</name>
        <dbReference type="ChEBI" id="CHEBI:30616"/>
    </ligand>
</feature>
<keyword evidence="5 7" id="KW-0547">Nucleotide-binding</keyword>
<dbReference type="NCBIfam" id="TIGR01016">
    <property type="entry name" value="sucCoAbeta"/>
    <property type="match status" value="1"/>
</dbReference>
<dbReference type="AlphaFoldDB" id="A0A8J6MW46"/>
<dbReference type="EMBL" id="JACNJD010000129">
    <property type="protein sequence ID" value="MBC8176368.1"/>
    <property type="molecule type" value="Genomic_DNA"/>
</dbReference>
<dbReference type="InterPro" id="IPR011761">
    <property type="entry name" value="ATP-grasp"/>
</dbReference>
<dbReference type="GO" id="GO:0042709">
    <property type="term" value="C:succinate-CoA ligase complex"/>
    <property type="evidence" value="ECO:0007669"/>
    <property type="project" value="TreeGrafter"/>
</dbReference>
<accession>A0A8J6MW46</accession>
<dbReference type="PROSITE" id="PS50975">
    <property type="entry name" value="ATP_GRASP"/>
    <property type="match status" value="1"/>
</dbReference>
<comment type="similarity">
    <text evidence="1 7">Belongs to the succinate/malate CoA ligase beta subunit family.</text>
</comment>
<dbReference type="FunFam" id="3.30.1490.20:FF:000002">
    <property type="entry name" value="Succinate--CoA ligase [ADP-forming] subunit beta"/>
    <property type="match status" value="1"/>
</dbReference>
<evidence type="ECO:0000256" key="8">
    <source>
        <dbReference type="PROSITE-ProRule" id="PRU00409"/>
    </source>
</evidence>
<feature type="binding site" evidence="7">
    <location>
        <begin position="323"/>
        <end position="325"/>
    </location>
    <ligand>
        <name>substrate</name>
        <note>ligand shared with subunit alpha</note>
    </ligand>
</feature>
<dbReference type="PIRSF" id="PIRSF001554">
    <property type="entry name" value="SucCS_beta"/>
    <property type="match status" value="1"/>
</dbReference>
<dbReference type="PROSITE" id="PS01217">
    <property type="entry name" value="SUCCINYL_COA_LIG_3"/>
    <property type="match status" value="1"/>
</dbReference>
<name>A0A8J6MW46_9DELT</name>
<comment type="pathway">
    <text evidence="7">Carbohydrate metabolism; tricarboxylic acid cycle; succinate from succinyl-CoA (ligase route): step 1/1.</text>
</comment>
<evidence type="ECO:0000256" key="7">
    <source>
        <dbReference type="HAMAP-Rule" id="MF_00558"/>
    </source>
</evidence>
<dbReference type="UniPathway" id="UPA00223">
    <property type="reaction ID" value="UER00999"/>
</dbReference>
<dbReference type="Pfam" id="PF00549">
    <property type="entry name" value="Ligase_CoA"/>
    <property type="match status" value="1"/>
</dbReference>